<protein>
    <submittedName>
        <fullName evidence="1">Uncharacterized protein</fullName>
    </submittedName>
</protein>
<organism evidence="1 2">
    <name type="scientific">Parachaetomium inaequale</name>
    <dbReference type="NCBI Taxonomy" id="2588326"/>
    <lineage>
        <taxon>Eukaryota</taxon>
        <taxon>Fungi</taxon>
        <taxon>Dikarya</taxon>
        <taxon>Ascomycota</taxon>
        <taxon>Pezizomycotina</taxon>
        <taxon>Sordariomycetes</taxon>
        <taxon>Sordariomycetidae</taxon>
        <taxon>Sordariales</taxon>
        <taxon>Chaetomiaceae</taxon>
        <taxon>Parachaetomium</taxon>
    </lineage>
</organism>
<accession>A0AAN6PBB2</accession>
<evidence type="ECO:0000313" key="2">
    <source>
        <dbReference type="Proteomes" id="UP001303115"/>
    </source>
</evidence>
<dbReference type="AlphaFoldDB" id="A0AAN6PBB2"/>
<dbReference type="EMBL" id="MU854571">
    <property type="protein sequence ID" value="KAK4032837.1"/>
    <property type="molecule type" value="Genomic_DNA"/>
</dbReference>
<evidence type="ECO:0000313" key="1">
    <source>
        <dbReference type="EMBL" id="KAK4032837.1"/>
    </source>
</evidence>
<reference evidence="2" key="1">
    <citation type="journal article" date="2023" name="Mol. Phylogenet. Evol.">
        <title>Genome-scale phylogeny and comparative genomics of the fungal order Sordariales.</title>
        <authorList>
            <person name="Hensen N."/>
            <person name="Bonometti L."/>
            <person name="Westerberg I."/>
            <person name="Brannstrom I.O."/>
            <person name="Guillou S."/>
            <person name="Cros-Aarteil S."/>
            <person name="Calhoun S."/>
            <person name="Haridas S."/>
            <person name="Kuo A."/>
            <person name="Mondo S."/>
            <person name="Pangilinan J."/>
            <person name="Riley R."/>
            <person name="LaButti K."/>
            <person name="Andreopoulos B."/>
            <person name="Lipzen A."/>
            <person name="Chen C."/>
            <person name="Yan M."/>
            <person name="Daum C."/>
            <person name="Ng V."/>
            <person name="Clum A."/>
            <person name="Steindorff A."/>
            <person name="Ohm R.A."/>
            <person name="Martin F."/>
            <person name="Silar P."/>
            <person name="Natvig D.O."/>
            <person name="Lalanne C."/>
            <person name="Gautier V."/>
            <person name="Ament-Velasquez S.L."/>
            <person name="Kruys A."/>
            <person name="Hutchinson M.I."/>
            <person name="Powell A.J."/>
            <person name="Barry K."/>
            <person name="Miller A.N."/>
            <person name="Grigoriev I.V."/>
            <person name="Debuchy R."/>
            <person name="Gladieux P."/>
            <person name="Hiltunen Thoren M."/>
            <person name="Johannesson H."/>
        </authorList>
    </citation>
    <scope>NUCLEOTIDE SEQUENCE [LARGE SCALE GENOMIC DNA]</scope>
    <source>
        <strain evidence="2">CBS 284.82</strain>
    </source>
</reference>
<name>A0AAN6PBB2_9PEZI</name>
<dbReference type="Proteomes" id="UP001303115">
    <property type="component" value="Unassembled WGS sequence"/>
</dbReference>
<sequence>MVSDLRADWIYRFSDCPKTFIKKESLKKYQNRYYAKEIEVFNSKLASIVDGNVLSEEEKDIACHLAKVYNSAKGIKGRGKGLYSFFYGLSNPAAYSMNWPPPTAILWGYSGPPLSFNTQDTAYAHYHHYDAYADYSDASSVHGPMPVPYIYKEEHGQDLAFGDRLY</sequence>
<proteinExistence type="predicted"/>
<comment type="caution">
    <text evidence="1">The sequence shown here is derived from an EMBL/GenBank/DDBJ whole genome shotgun (WGS) entry which is preliminary data.</text>
</comment>
<gene>
    <name evidence="1" type="ORF">C8A01DRAFT_40706</name>
</gene>
<keyword evidence="2" id="KW-1185">Reference proteome</keyword>